<dbReference type="CDD" id="cd22922">
    <property type="entry name" value="HFD_Aq328-like_rpt1"/>
    <property type="match status" value="1"/>
</dbReference>
<dbReference type="Gene3D" id="1.10.20.10">
    <property type="entry name" value="Histone, subunit A"/>
    <property type="match status" value="1"/>
</dbReference>
<evidence type="ECO:0000313" key="2">
    <source>
        <dbReference type="Proteomes" id="UP000586918"/>
    </source>
</evidence>
<dbReference type="Proteomes" id="UP000586918">
    <property type="component" value="Unassembled WGS sequence"/>
</dbReference>
<comment type="caution">
    <text evidence="1">The sequence shown here is derived from an EMBL/GenBank/DDBJ whole genome shotgun (WGS) entry which is preliminary data.</text>
</comment>
<reference evidence="1 2" key="1">
    <citation type="submission" date="2020-04" db="EMBL/GenBank/DDBJ databases">
        <authorList>
            <person name="Klaysubun C."/>
            <person name="Duangmal K."/>
            <person name="Lipun K."/>
        </authorList>
    </citation>
    <scope>NUCLEOTIDE SEQUENCE [LARGE SCALE GENOMIC DNA]</scope>
    <source>
        <strain evidence="1 2">DSM 45300</strain>
    </source>
</reference>
<dbReference type="SUPFAM" id="SSF47113">
    <property type="entry name" value="Histone-fold"/>
    <property type="match status" value="1"/>
</dbReference>
<keyword evidence="2" id="KW-1185">Reference proteome</keyword>
<dbReference type="Pfam" id="PF09123">
    <property type="entry name" value="DUF1931"/>
    <property type="match status" value="1"/>
</dbReference>
<dbReference type="RefSeq" id="WP_169413424.1">
    <property type="nucleotide sequence ID" value="NZ_JAAXKZ010000046.1"/>
</dbReference>
<dbReference type="CDD" id="cd22923">
    <property type="entry name" value="HFD_Aq328-like_rpt2"/>
    <property type="match status" value="1"/>
</dbReference>
<dbReference type="AlphaFoldDB" id="A0A848DJL0"/>
<dbReference type="EMBL" id="JAAXKZ010000046">
    <property type="protein sequence ID" value="NMH92716.1"/>
    <property type="molecule type" value="Genomic_DNA"/>
</dbReference>
<name>A0A848DJL0_9PSEU</name>
<proteinExistence type="predicted"/>
<dbReference type="InterPro" id="IPR009072">
    <property type="entry name" value="Histone-fold"/>
</dbReference>
<accession>A0A848DJL0</accession>
<dbReference type="GO" id="GO:0046982">
    <property type="term" value="F:protein heterodimerization activity"/>
    <property type="evidence" value="ECO:0007669"/>
    <property type="project" value="InterPro"/>
</dbReference>
<sequence>MAVSGTAQFERFFRSVAGIDVDKEDLRRFHEFIDEKVDDMALAGSITAKWNGRDVVQPPDLPITKGVQERIREFDRLEEAEEILPLLRQMSRRPPDVTFADETEERLVHLYGGLSVGLARTFRVIDPEMGNPSTEDWDRAFQLFRLLT</sequence>
<gene>
    <name evidence="1" type="ORF">HF519_14285</name>
</gene>
<protein>
    <submittedName>
        <fullName evidence="1">DUF1931 family protein</fullName>
    </submittedName>
</protein>
<evidence type="ECO:0000313" key="1">
    <source>
        <dbReference type="EMBL" id="NMH92716.1"/>
    </source>
</evidence>
<dbReference type="InterPro" id="IPR015207">
    <property type="entry name" value="DUF1931"/>
</dbReference>
<organism evidence="1 2">
    <name type="scientific">Pseudonocardia bannensis</name>
    <dbReference type="NCBI Taxonomy" id="630973"/>
    <lineage>
        <taxon>Bacteria</taxon>
        <taxon>Bacillati</taxon>
        <taxon>Actinomycetota</taxon>
        <taxon>Actinomycetes</taxon>
        <taxon>Pseudonocardiales</taxon>
        <taxon>Pseudonocardiaceae</taxon>
        <taxon>Pseudonocardia</taxon>
    </lineage>
</organism>